<keyword evidence="1 3" id="KW-0808">Transferase</keyword>
<keyword evidence="2" id="KW-0677">Repeat</keyword>
<accession>A0A8I1W3L6</accession>
<organism evidence="6 7">
    <name type="scientific">Plesiomonas shigelloides</name>
    <name type="common">Aeromonas shigelloides</name>
    <dbReference type="NCBI Taxonomy" id="703"/>
    <lineage>
        <taxon>Bacteria</taxon>
        <taxon>Pseudomonadati</taxon>
        <taxon>Pseudomonadota</taxon>
        <taxon>Gammaproteobacteria</taxon>
        <taxon>Enterobacterales</taxon>
        <taxon>Enterobacteriaceae</taxon>
        <taxon>Plesiomonas</taxon>
    </lineage>
</organism>
<evidence type="ECO:0000259" key="5">
    <source>
        <dbReference type="PROSITE" id="PS50206"/>
    </source>
</evidence>
<dbReference type="InterPro" id="IPR045078">
    <property type="entry name" value="TST/MPST-like"/>
</dbReference>
<dbReference type="SMART" id="SM00450">
    <property type="entry name" value="RHOD"/>
    <property type="match status" value="3"/>
</dbReference>
<dbReference type="GO" id="GO:0004792">
    <property type="term" value="F:thiosulfate-cyanide sulfurtransferase activity"/>
    <property type="evidence" value="ECO:0007669"/>
    <property type="project" value="InterPro"/>
</dbReference>
<dbReference type="CDD" id="cd01448">
    <property type="entry name" value="TST_Repeat_1"/>
    <property type="match status" value="1"/>
</dbReference>
<dbReference type="InterPro" id="IPR036873">
    <property type="entry name" value="Rhodanese-like_dom_sf"/>
</dbReference>
<dbReference type="PROSITE" id="PS00683">
    <property type="entry name" value="RHODANESE_2"/>
    <property type="match status" value="1"/>
</dbReference>
<name>A0A8I1W3L6_PLESH</name>
<comment type="caution">
    <text evidence="6">The sequence shown here is derived from an EMBL/GenBank/DDBJ whole genome shotgun (WGS) entry which is preliminary data.</text>
</comment>
<evidence type="ECO:0000256" key="1">
    <source>
        <dbReference type="ARBA" id="ARBA00022679"/>
    </source>
</evidence>
<dbReference type="SUPFAM" id="SSF52821">
    <property type="entry name" value="Rhodanese/Cell cycle control phosphatase"/>
    <property type="match status" value="3"/>
</dbReference>
<dbReference type="InterPro" id="IPR001763">
    <property type="entry name" value="Rhodanese-like_dom"/>
</dbReference>
<dbReference type="EMBL" id="JAFNAA010000001">
    <property type="protein sequence ID" value="MBO1106878.1"/>
    <property type="molecule type" value="Genomic_DNA"/>
</dbReference>
<protein>
    <recommendedName>
        <fullName evidence="3">Sulfurtransferase</fullName>
    </recommendedName>
</protein>
<feature type="domain" description="Rhodanese" evidence="5">
    <location>
        <begin position="49"/>
        <end position="151"/>
    </location>
</feature>
<dbReference type="PANTHER" id="PTHR11364:SF27">
    <property type="entry name" value="SULFURTRANSFERASE"/>
    <property type="match status" value="1"/>
</dbReference>
<evidence type="ECO:0000313" key="6">
    <source>
        <dbReference type="EMBL" id="MBO1106878.1"/>
    </source>
</evidence>
<dbReference type="CDD" id="cd01449">
    <property type="entry name" value="TST_Repeat_2"/>
    <property type="match status" value="1"/>
</dbReference>
<dbReference type="Pfam" id="PF00581">
    <property type="entry name" value="Rhodanese"/>
    <property type="match status" value="2"/>
</dbReference>
<feature type="domain" description="Rhodanese" evidence="5">
    <location>
        <begin position="188"/>
        <end position="283"/>
    </location>
</feature>
<dbReference type="InterPro" id="IPR001307">
    <property type="entry name" value="Thiosulphate_STrfase_CS"/>
</dbReference>
<keyword evidence="4" id="KW-0732">Signal</keyword>
<feature type="domain" description="Rhodanese" evidence="5">
    <location>
        <begin position="317"/>
        <end position="438"/>
    </location>
</feature>
<feature type="chain" id="PRO_5034471941" description="Sulfurtransferase" evidence="4">
    <location>
        <begin position="32"/>
        <end position="447"/>
    </location>
</feature>
<sequence>MALSSVFLSRQRIGQCMALLITGACAWSALAQTAPTAATAPNITVSDALQQHIPLLDTRSSAAFNGWPQDGETIGGHERGARNLSASWLSLLDDAQLTHLLQQKKLDKSLPVALYGTAPEVNAVRQRLQALGFSTIYTLSDALQDPSRRESLAHYQALVPASWLADLQAGKPVANAPAKGWKVIEVEWGAPKAYLLGHIPKAGYMDTNTLESEPLWNKVDNASLEKMLLAQGITTDTPVILYGRQTMSAARAANILMYAGVKDVRILDGGWDAWQAGKYPTEMGLPASVTPAKAFGAKIPVHPEYMTSLSQAKALLKKPENSLVSIRSWPEFIGETSGYNYIKAKGDIPGAKWGGGGSDAYHVEDLHNPDGTMLSEPDLRDLWQKWQIEPTGEVAFYCGTGWRASEAFFYAWAMGWPQVSVYDGGWYEWSLDPANPIVTGERQPGKS</sequence>
<evidence type="ECO:0000256" key="2">
    <source>
        <dbReference type="ARBA" id="ARBA00022737"/>
    </source>
</evidence>
<feature type="signal peptide" evidence="4">
    <location>
        <begin position="1"/>
        <end position="31"/>
    </location>
</feature>
<evidence type="ECO:0000256" key="4">
    <source>
        <dbReference type="SAM" id="SignalP"/>
    </source>
</evidence>
<dbReference type="PROSITE" id="PS50206">
    <property type="entry name" value="RHODANESE_3"/>
    <property type="match status" value="3"/>
</dbReference>
<dbReference type="PANTHER" id="PTHR11364">
    <property type="entry name" value="THIOSULFATE SULFERTANSFERASE"/>
    <property type="match status" value="1"/>
</dbReference>
<dbReference type="Proteomes" id="UP000664658">
    <property type="component" value="Unassembled WGS sequence"/>
</dbReference>
<gene>
    <name evidence="6" type="ORF">J2R62_01350</name>
</gene>
<reference evidence="6" key="1">
    <citation type="submission" date="2021-03" db="EMBL/GenBank/DDBJ databases">
        <title>Plesiomonas shigelloides zfcc0051, isolated from zebrafish feces.</title>
        <authorList>
            <person name="Vanderhoek Z."/>
            <person name="Gaulke C."/>
        </authorList>
    </citation>
    <scope>NUCLEOTIDE SEQUENCE</scope>
    <source>
        <strain evidence="6">Zfcc0051</strain>
    </source>
</reference>
<evidence type="ECO:0000256" key="3">
    <source>
        <dbReference type="RuleBase" id="RU000507"/>
    </source>
</evidence>
<proteinExistence type="predicted"/>
<dbReference type="AlphaFoldDB" id="A0A8I1W3L6"/>
<dbReference type="Gene3D" id="3.40.250.10">
    <property type="entry name" value="Rhodanese-like domain"/>
    <property type="match status" value="3"/>
</dbReference>
<evidence type="ECO:0000313" key="7">
    <source>
        <dbReference type="Proteomes" id="UP000664658"/>
    </source>
</evidence>